<evidence type="ECO:0000256" key="1">
    <source>
        <dbReference type="SAM" id="MobiDB-lite"/>
    </source>
</evidence>
<accession>A0A551XEY7</accession>
<evidence type="ECO:0000313" key="2">
    <source>
        <dbReference type="EMBL" id="TRT47306.1"/>
    </source>
</evidence>
<feature type="compositionally biased region" description="Pro residues" evidence="1">
    <location>
        <begin position="32"/>
        <end position="41"/>
    </location>
</feature>
<dbReference type="Proteomes" id="UP000316443">
    <property type="component" value="Unassembled WGS sequence"/>
</dbReference>
<feature type="region of interest" description="Disordered" evidence="1">
    <location>
        <begin position="1"/>
        <end position="20"/>
    </location>
</feature>
<protein>
    <submittedName>
        <fullName evidence="2">Uncharacterized protein</fullName>
    </submittedName>
</protein>
<name>A0A551XEY7_MICAE</name>
<dbReference type="EMBL" id="SFCA01000193">
    <property type="protein sequence ID" value="TRT47306.1"/>
    <property type="molecule type" value="Genomic_DNA"/>
</dbReference>
<feature type="region of interest" description="Disordered" evidence="1">
    <location>
        <begin position="27"/>
        <end position="60"/>
    </location>
</feature>
<organism evidence="2 3">
    <name type="scientific">Microcystis aeruginosa Ma_QC_C_20070703_M131</name>
    <dbReference type="NCBI Taxonomy" id="2486263"/>
    <lineage>
        <taxon>Bacteria</taxon>
        <taxon>Bacillati</taxon>
        <taxon>Cyanobacteriota</taxon>
        <taxon>Cyanophyceae</taxon>
        <taxon>Oscillatoriophycideae</taxon>
        <taxon>Chroococcales</taxon>
        <taxon>Microcystaceae</taxon>
        <taxon>Microcystis</taxon>
    </lineage>
</organism>
<dbReference type="AlphaFoldDB" id="A0A551XEY7"/>
<evidence type="ECO:0000313" key="3">
    <source>
        <dbReference type="Proteomes" id="UP000316443"/>
    </source>
</evidence>
<proteinExistence type="predicted"/>
<comment type="caution">
    <text evidence="2">The sequence shown here is derived from an EMBL/GenBank/DDBJ whole genome shotgun (WGS) entry which is preliminary data.</text>
</comment>
<sequence>MPPFPPLLPVPPSPLIPSPLPDKIRTLRFSPHPTPHTPHPTPSQFLEKVPEKKPDLFCTS</sequence>
<reference evidence="2 3" key="1">
    <citation type="submission" date="2019-01" db="EMBL/GenBank/DDBJ databases">
        <title>Coherence of Microcystis species and biogeography revealed through population genomics.</title>
        <authorList>
            <person name="Perez-Carrascal O.M."/>
            <person name="Terrat Y."/>
            <person name="Giani A."/>
            <person name="Fortin N."/>
            <person name="Tromas N."/>
            <person name="Shapiro B.J."/>
        </authorList>
    </citation>
    <scope>NUCLEOTIDE SEQUENCE [LARGE SCALE GENOMIC DNA]</scope>
    <source>
        <strain evidence="2">Ma_QC_C_20070703_M131</strain>
    </source>
</reference>
<feature type="compositionally biased region" description="Basic and acidic residues" evidence="1">
    <location>
        <begin position="48"/>
        <end position="60"/>
    </location>
</feature>
<gene>
    <name evidence="2" type="ORF">EWV85_18250</name>
</gene>